<dbReference type="SUPFAM" id="SSF46689">
    <property type="entry name" value="Homeodomain-like"/>
    <property type="match status" value="1"/>
</dbReference>
<protein>
    <submittedName>
        <fullName evidence="6">AraC family transcriptional regulator</fullName>
    </submittedName>
</protein>
<name>A0A0M1P7X6_9BACL</name>
<feature type="domain" description="HTH araC/xylS-type" evidence="5">
    <location>
        <begin position="652"/>
        <end position="751"/>
    </location>
</feature>
<dbReference type="PANTHER" id="PTHR43280">
    <property type="entry name" value="ARAC-FAMILY TRANSCRIPTIONAL REGULATOR"/>
    <property type="match status" value="1"/>
</dbReference>
<dbReference type="PANTHER" id="PTHR43280:SF2">
    <property type="entry name" value="HTH-TYPE TRANSCRIPTIONAL REGULATOR EXSA"/>
    <property type="match status" value="1"/>
</dbReference>
<reference evidence="7" key="1">
    <citation type="submission" date="2015-08" db="EMBL/GenBank/DDBJ databases">
        <title>Genome sequencing project for genomic taxonomy and phylogenomics of Bacillus-like bacteria.</title>
        <authorList>
            <person name="Liu B."/>
            <person name="Wang J."/>
            <person name="Zhu Y."/>
            <person name="Liu G."/>
            <person name="Chen Q."/>
            <person name="Chen Z."/>
            <person name="Lan J."/>
            <person name="Che J."/>
            <person name="Ge C."/>
            <person name="Shi H."/>
            <person name="Pan Z."/>
            <person name="Liu X."/>
        </authorList>
    </citation>
    <scope>NUCLEOTIDE SEQUENCE [LARGE SCALE GENOMIC DNA]</scope>
    <source>
        <strain evidence="7">FJAT-22460</strain>
    </source>
</reference>
<keyword evidence="4" id="KW-0472">Membrane</keyword>
<evidence type="ECO:0000256" key="3">
    <source>
        <dbReference type="ARBA" id="ARBA00023163"/>
    </source>
</evidence>
<evidence type="ECO:0000256" key="1">
    <source>
        <dbReference type="ARBA" id="ARBA00023015"/>
    </source>
</evidence>
<dbReference type="InterPro" id="IPR018062">
    <property type="entry name" value="HTH_AraC-typ_CS"/>
</dbReference>
<keyword evidence="1" id="KW-0805">Transcription regulation</keyword>
<accession>A0A0M1P7X6</accession>
<dbReference type="PROSITE" id="PS00041">
    <property type="entry name" value="HTH_ARAC_FAMILY_1"/>
    <property type="match status" value="1"/>
</dbReference>
<feature type="transmembrane region" description="Helical" evidence="4">
    <location>
        <begin position="12"/>
        <end position="34"/>
    </location>
</feature>
<dbReference type="OrthoDB" id="2647120at2"/>
<dbReference type="InterPro" id="IPR009057">
    <property type="entry name" value="Homeodomain-like_sf"/>
</dbReference>
<organism evidence="6 7">
    <name type="scientific">Paenibacillus solani</name>
    <dbReference type="NCBI Taxonomy" id="1705565"/>
    <lineage>
        <taxon>Bacteria</taxon>
        <taxon>Bacillati</taxon>
        <taxon>Bacillota</taxon>
        <taxon>Bacilli</taxon>
        <taxon>Bacillales</taxon>
        <taxon>Paenibacillaceae</taxon>
        <taxon>Paenibacillus</taxon>
    </lineage>
</organism>
<feature type="transmembrane region" description="Helical" evidence="4">
    <location>
        <begin position="294"/>
        <end position="314"/>
    </location>
</feature>
<dbReference type="SMART" id="SM00342">
    <property type="entry name" value="HTH_ARAC"/>
    <property type="match status" value="1"/>
</dbReference>
<keyword evidence="4" id="KW-1133">Transmembrane helix</keyword>
<dbReference type="EMBL" id="LIUT01000001">
    <property type="protein sequence ID" value="KOR90593.1"/>
    <property type="molecule type" value="Genomic_DNA"/>
</dbReference>
<dbReference type="AlphaFoldDB" id="A0A0M1P7X6"/>
<dbReference type="InterPro" id="IPR018060">
    <property type="entry name" value="HTH_AraC"/>
</dbReference>
<dbReference type="GO" id="GO:0003700">
    <property type="term" value="F:DNA-binding transcription factor activity"/>
    <property type="evidence" value="ECO:0007669"/>
    <property type="project" value="InterPro"/>
</dbReference>
<dbReference type="GO" id="GO:0043565">
    <property type="term" value="F:sequence-specific DNA binding"/>
    <property type="evidence" value="ECO:0007669"/>
    <property type="project" value="InterPro"/>
</dbReference>
<comment type="caution">
    <text evidence="6">The sequence shown here is derived from an EMBL/GenBank/DDBJ whole genome shotgun (WGS) entry which is preliminary data.</text>
</comment>
<evidence type="ECO:0000256" key="4">
    <source>
        <dbReference type="SAM" id="Phobius"/>
    </source>
</evidence>
<sequence>MFGNQFKSKLLLKYTFSYILIFLIPLTVVTMFIYENAVTSLRSEIEQSNVNQLNQVKMTIDDRMSELQEIANKIAYDQHLTPYMVRNPYYSLEAINTLASYKANSSIIEDLFLYYHDDNIIYSYRGLSDLDVVFGDMYHYENWNKEAIFRDLNESTQPIMRPAENVTVNSRKEPLLTFLVPIKPNDPFPTGTVVYLMSEAKLMGVMDSILSDFSGSSYIFNQDGEVLTSNNRGVSSNKEVLSTLSSLEPGIHSMDLDGEQHSVVSVKSTWNNWTYVITMPSYQFFSRVAHIQTLIFMVFCIAVLTGIVAAMFLAKRQYHPIRDLIEFTKLKSTDIDTSKTRNEWDWIKQTIHNYSTTIDTQEPFVRNQCLLLLFRHGKPDDPEIEHMIANAGLEYPHGPGQYFSVKLAWDEPLEGDESRKVRHHMQELLGELELPELNTYVYGVEFSSTDQFALMVSMPAVDDAYIQTQMEQIIDTIQMMVTDNFQIIPYIGVGTVYRDLAGINQSFIEAATAMENRMVGSSGRVTYFEHLSEITLSTAETFWIPKKSILKLEQSLKQGNESVADQMISSIIDTIKDESLPISLLRCISFDLLNSLIRTAAELGVNEVFTNITSYSNFETLGELESKLTSMTALICQQVQLNTETEQPSLIDNIVAYVDLKYADYTLSLEHVALKYSVSLSYLSRSFKEKMGCNFSQYIWHRRMEEVIRLLVNTDAPLKEIIESVGYLDAPNFIRKFKKETGYTPGQYRKLKAAEISASQENE</sequence>
<dbReference type="PROSITE" id="PS01124">
    <property type="entry name" value="HTH_ARAC_FAMILY_2"/>
    <property type="match status" value="1"/>
</dbReference>
<evidence type="ECO:0000256" key="2">
    <source>
        <dbReference type="ARBA" id="ARBA00023125"/>
    </source>
</evidence>
<dbReference type="Pfam" id="PF12833">
    <property type="entry name" value="HTH_18"/>
    <property type="match status" value="1"/>
</dbReference>
<gene>
    <name evidence="6" type="ORF">AM231_01320</name>
</gene>
<dbReference type="Proteomes" id="UP000036932">
    <property type="component" value="Unassembled WGS sequence"/>
</dbReference>
<keyword evidence="7" id="KW-1185">Reference proteome</keyword>
<dbReference type="PATRIC" id="fig|1705565.3.peg.2114"/>
<keyword evidence="4" id="KW-0812">Transmembrane</keyword>
<keyword evidence="2" id="KW-0238">DNA-binding</keyword>
<proteinExistence type="predicted"/>
<evidence type="ECO:0000313" key="7">
    <source>
        <dbReference type="Proteomes" id="UP000036932"/>
    </source>
</evidence>
<evidence type="ECO:0000259" key="5">
    <source>
        <dbReference type="PROSITE" id="PS01124"/>
    </source>
</evidence>
<keyword evidence="3" id="KW-0804">Transcription</keyword>
<dbReference type="Gene3D" id="1.10.10.60">
    <property type="entry name" value="Homeodomain-like"/>
    <property type="match status" value="2"/>
</dbReference>
<evidence type="ECO:0000313" key="6">
    <source>
        <dbReference type="EMBL" id="KOR90593.1"/>
    </source>
</evidence>